<feature type="domain" description="Integrase catalytic" evidence="1">
    <location>
        <begin position="5"/>
        <end position="154"/>
    </location>
</feature>
<dbReference type="OrthoDB" id="441971at2759"/>
<dbReference type="Gene3D" id="3.30.420.10">
    <property type="entry name" value="Ribonuclease H-like superfamily/Ribonuclease H"/>
    <property type="match status" value="1"/>
</dbReference>
<evidence type="ECO:0000313" key="3">
    <source>
        <dbReference type="Proteomes" id="UP000478052"/>
    </source>
</evidence>
<dbReference type="SUPFAM" id="SSF53098">
    <property type="entry name" value="Ribonuclease H-like"/>
    <property type="match status" value="1"/>
</dbReference>
<dbReference type="InterPro" id="IPR050951">
    <property type="entry name" value="Retrovirus_Pol_polyprotein"/>
</dbReference>
<evidence type="ECO:0000259" key="1">
    <source>
        <dbReference type="PROSITE" id="PS50994"/>
    </source>
</evidence>
<dbReference type="Proteomes" id="UP000478052">
    <property type="component" value="Unassembled WGS sequence"/>
</dbReference>
<dbReference type="InterPro" id="IPR001584">
    <property type="entry name" value="Integrase_cat-core"/>
</dbReference>
<evidence type="ECO:0000313" key="2">
    <source>
        <dbReference type="EMBL" id="KAF0751839.1"/>
    </source>
</evidence>
<gene>
    <name evidence="2" type="ORF">FWK35_00013041</name>
</gene>
<keyword evidence="3" id="KW-1185">Reference proteome</keyword>
<dbReference type="Pfam" id="PF00665">
    <property type="entry name" value="rve"/>
    <property type="match status" value="1"/>
</dbReference>
<dbReference type="PROSITE" id="PS50994">
    <property type="entry name" value="INTEGRASE"/>
    <property type="match status" value="1"/>
</dbReference>
<dbReference type="AlphaFoldDB" id="A0A6G0Y9Z4"/>
<dbReference type="InterPro" id="IPR036397">
    <property type="entry name" value="RNaseH_sf"/>
</dbReference>
<dbReference type="GO" id="GO:0015074">
    <property type="term" value="P:DNA integration"/>
    <property type="evidence" value="ECO:0007669"/>
    <property type="project" value="InterPro"/>
</dbReference>
<reference evidence="2 3" key="1">
    <citation type="submission" date="2019-08" db="EMBL/GenBank/DDBJ databases">
        <title>Whole genome of Aphis craccivora.</title>
        <authorList>
            <person name="Voronova N.V."/>
            <person name="Shulinski R.S."/>
            <person name="Bandarenka Y.V."/>
            <person name="Zhorov D.G."/>
            <person name="Warner D."/>
        </authorList>
    </citation>
    <scope>NUCLEOTIDE SEQUENCE [LARGE SCALE GENOMIC DNA]</scope>
    <source>
        <strain evidence="2">180601</strain>
        <tissue evidence="2">Whole Body</tissue>
    </source>
</reference>
<dbReference type="EMBL" id="VUJU01005240">
    <property type="protein sequence ID" value="KAF0751839.1"/>
    <property type="molecule type" value="Genomic_DNA"/>
</dbReference>
<dbReference type="PANTHER" id="PTHR37984:SF15">
    <property type="entry name" value="INTEGRASE CATALYTIC DOMAIN-CONTAINING PROTEIN"/>
    <property type="match status" value="1"/>
</dbReference>
<accession>A0A6G0Y9Z4</accession>
<comment type="caution">
    <text evidence="2">The sequence shown here is derived from an EMBL/GenBank/DDBJ whole genome shotgun (WGS) entry which is preliminary data.</text>
</comment>
<dbReference type="GO" id="GO:0003676">
    <property type="term" value="F:nucleic acid binding"/>
    <property type="evidence" value="ECO:0007669"/>
    <property type="project" value="InterPro"/>
</dbReference>
<dbReference type="PANTHER" id="PTHR37984">
    <property type="entry name" value="PROTEIN CBG26694"/>
    <property type="match status" value="1"/>
</dbReference>
<protein>
    <submittedName>
        <fullName evidence="2">IgE-binding protein-like</fullName>
    </submittedName>
</protein>
<proteinExistence type="predicted"/>
<dbReference type="InterPro" id="IPR012337">
    <property type="entry name" value="RNaseH-like_sf"/>
</dbReference>
<name>A0A6G0Y9Z4_APHCR</name>
<sequence>MITTTASRPFEKIYIDIVGPLTKSYNGNVFILTLQDDLSKFSWEALMPNHEANTVAKFFMTQFVYLYGLPQNLIRDYGTESLSKVFKEVCQLLKIKQTSTSPYHPQSNGSLERSHRTLAEYLHSFVKKDPQNWEIHVPFAIFCHNSTTHISTKY</sequence>
<organism evidence="2 3">
    <name type="scientific">Aphis craccivora</name>
    <name type="common">Cowpea aphid</name>
    <dbReference type="NCBI Taxonomy" id="307492"/>
    <lineage>
        <taxon>Eukaryota</taxon>
        <taxon>Metazoa</taxon>
        <taxon>Ecdysozoa</taxon>
        <taxon>Arthropoda</taxon>
        <taxon>Hexapoda</taxon>
        <taxon>Insecta</taxon>
        <taxon>Pterygota</taxon>
        <taxon>Neoptera</taxon>
        <taxon>Paraneoptera</taxon>
        <taxon>Hemiptera</taxon>
        <taxon>Sternorrhyncha</taxon>
        <taxon>Aphidomorpha</taxon>
        <taxon>Aphidoidea</taxon>
        <taxon>Aphididae</taxon>
        <taxon>Aphidini</taxon>
        <taxon>Aphis</taxon>
        <taxon>Aphis</taxon>
    </lineage>
</organism>